<dbReference type="FunFam" id="1.10.579.10:FF:000003">
    <property type="entry name" value="Deoxyribodipyrimidine photo-lyase"/>
    <property type="match status" value="1"/>
</dbReference>
<evidence type="ECO:0000313" key="17">
    <source>
        <dbReference type="Proteomes" id="UP000001962"/>
    </source>
</evidence>
<evidence type="ECO:0000256" key="8">
    <source>
        <dbReference type="ARBA" id="ARBA00031671"/>
    </source>
</evidence>
<protein>
    <recommendedName>
        <fullName evidence="4">Deoxyribodipyrimidine photo-lyase</fullName>
        <ecNumber evidence="3">4.1.99.3</ecNumber>
    </recommendedName>
    <alternativeName>
        <fullName evidence="8">DNA photolyase</fullName>
    </alternativeName>
    <alternativeName>
        <fullName evidence="11">Photoreactivating enzyme</fullName>
    </alternativeName>
</protein>
<dbReference type="OrthoDB" id="9772484at2"/>
<comment type="similarity">
    <text evidence="14">Belongs to the DNA photolyase family.</text>
</comment>
<reference evidence="17" key="1">
    <citation type="submission" date="2006-08" db="EMBL/GenBank/DDBJ databases">
        <title>Complete sequence of Alkalilimnicola ehrilichei MLHE-1.</title>
        <authorList>
            <person name="Copeland A."/>
            <person name="Lucas S."/>
            <person name="Lapidus A."/>
            <person name="Barry K."/>
            <person name="Detter J.C."/>
            <person name="Glavina del Rio T."/>
            <person name="Hammon N."/>
            <person name="Israni S."/>
            <person name="Dalin E."/>
            <person name="Tice H."/>
            <person name="Pitluck S."/>
            <person name="Sims D."/>
            <person name="Brettin T."/>
            <person name="Bruce D."/>
            <person name="Han C."/>
            <person name="Tapia R."/>
            <person name="Gilna P."/>
            <person name="Schmutz J."/>
            <person name="Larimer F."/>
            <person name="Land M."/>
            <person name="Hauser L."/>
            <person name="Kyrpides N."/>
            <person name="Mikhailova N."/>
            <person name="Oremland R.S."/>
            <person name="Hoeft S.E."/>
            <person name="Switzer-Blum J."/>
            <person name="Kulp T."/>
            <person name="King G."/>
            <person name="Tabita R."/>
            <person name="Witte B."/>
            <person name="Santini J.M."/>
            <person name="Basu P."/>
            <person name="Hollibaugh J.T."/>
            <person name="Xie G."/>
            <person name="Stolz J.F."/>
            <person name="Richardson P."/>
        </authorList>
    </citation>
    <scope>NUCLEOTIDE SEQUENCE [LARGE SCALE GENOMIC DNA]</scope>
    <source>
        <strain evidence="17">ATCC BAA-1101 / DSM 17681 / MLHE-1</strain>
    </source>
</reference>
<dbReference type="RefSeq" id="WP_011629992.1">
    <property type="nucleotide sequence ID" value="NC_008340.1"/>
</dbReference>
<dbReference type="InterPro" id="IPR005101">
    <property type="entry name" value="Cryptochr/Photolyase_FAD-bd"/>
</dbReference>
<feature type="binding site" evidence="12">
    <location>
        <position position="225"/>
    </location>
    <ligand>
        <name>FAD</name>
        <dbReference type="ChEBI" id="CHEBI:57692"/>
    </ligand>
</feature>
<dbReference type="Gene3D" id="3.40.50.620">
    <property type="entry name" value="HUPs"/>
    <property type="match status" value="1"/>
</dbReference>
<feature type="site" description="Electron transfer via tryptophanyl radical" evidence="13">
    <location>
        <position position="363"/>
    </location>
</feature>
<dbReference type="PANTHER" id="PTHR11455">
    <property type="entry name" value="CRYPTOCHROME"/>
    <property type="match status" value="1"/>
</dbReference>
<dbReference type="GO" id="GO:0000719">
    <property type="term" value="P:photoreactive repair"/>
    <property type="evidence" value="ECO:0007669"/>
    <property type="project" value="UniProtKB-ARBA"/>
</dbReference>
<comment type="function">
    <text evidence="10">Involved in repair of UV radiation-induced DNA damage. Catalyzes the light-dependent monomerization (300-600 nm) of cyclobutyl pyrimidine dimers (in cis-syn configuration), which are formed between adjacent bases on the same DNA strand upon exposure to ultraviolet radiation.</text>
</comment>
<dbReference type="SUPFAM" id="SSF48173">
    <property type="entry name" value="Cryptochrome/photolyase FAD-binding domain"/>
    <property type="match status" value="1"/>
</dbReference>
<comment type="catalytic activity">
    <reaction evidence="9">
        <text>cyclobutadipyrimidine (in DNA) = 2 pyrimidine residues (in DNA).</text>
        <dbReference type="EC" id="4.1.99.3"/>
    </reaction>
</comment>
<dbReference type="GO" id="GO:0071949">
    <property type="term" value="F:FAD binding"/>
    <property type="evidence" value="ECO:0007669"/>
    <property type="project" value="TreeGrafter"/>
</dbReference>
<keyword evidence="7 14" id="KW-0157">Chromophore</keyword>
<dbReference type="InterPro" id="IPR036134">
    <property type="entry name" value="Crypto/Photolyase_FAD-like_sf"/>
</dbReference>
<dbReference type="InterPro" id="IPR002081">
    <property type="entry name" value="Cryptochrome/DNA_photolyase_1"/>
</dbReference>
<evidence type="ECO:0000256" key="2">
    <source>
        <dbReference type="ARBA" id="ARBA00005862"/>
    </source>
</evidence>
<evidence type="ECO:0000256" key="14">
    <source>
        <dbReference type="RuleBase" id="RU004182"/>
    </source>
</evidence>
<dbReference type="EMBL" id="CP000453">
    <property type="protein sequence ID" value="ABI57598.1"/>
    <property type="molecule type" value="Genomic_DNA"/>
</dbReference>
<comment type="cofactor">
    <cofactor evidence="1">
        <name>(6R)-5,10-methylene-5,6,7,8-tetrahydrofolate</name>
        <dbReference type="ChEBI" id="CHEBI:15636"/>
    </cofactor>
</comment>
<dbReference type="InterPro" id="IPR036155">
    <property type="entry name" value="Crypto/Photolyase_N_sf"/>
</dbReference>
<dbReference type="Gene3D" id="1.25.40.80">
    <property type="match status" value="1"/>
</dbReference>
<feature type="site" description="Electron transfer via tryptophanyl radical" evidence="13">
    <location>
        <position position="308"/>
    </location>
</feature>
<evidence type="ECO:0000256" key="3">
    <source>
        <dbReference type="ARBA" id="ARBA00013149"/>
    </source>
</evidence>
<dbReference type="EC" id="4.1.99.3" evidence="3"/>
<dbReference type="PROSITE" id="PS51645">
    <property type="entry name" value="PHR_CRY_ALPHA_BETA"/>
    <property type="match status" value="1"/>
</dbReference>
<dbReference type="Pfam" id="PF03441">
    <property type="entry name" value="FAD_binding_7"/>
    <property type="match status" value="1"/>
</dbReference>
<dbReference type="GO" id="GO:0003904">
    <property type="term" value="F:deoxyribodipyrimidine photo-lyase activity"/>
    <property type="evidence" value="ECO:0007669"/>
    <property type="project" value="UniProtKB-EC"/>
</dbReference>
<dbReference type="eggNOG" id="COG0415">
    <property type="taxonomic scope" value="Bacteria"/>
</dbReference>
<feature type="binding site" evidence="12">
    <location>
        <begin position="376"/>
        <end position="378"/>
    </location>
    <ligand>
        <name>FAD</name>
        <dbReference type="ChEBI" id="CHEBI:57692"/>
    </ligand>
</feature>
<keyword evidence="5 12" id="KW-0285">Flavoprotein</keyword>
<evidence type="ECO:0000256" key="6">
    <source>
        <dbReference type="ARBA" id="ARBA00022827"/>
    </source>
</evidence>
<dbReference type="AlphaFoldDB" id="Q0A6D9"/>
<comment type="cofactor">
    <cofactor evidence="12">
        <name>FAD</name>
        <dbReference type="ChEBI" id="CHEBI:57692"/>
    </cofactor>
    <text evidence="12">Binds 1 FAD per subunit.</text>
</comment>
<dbReference type="HOGENOM" id="CLU_010348_2_2_6"/>
<evidence type="ECO:0000313" key="16">
    <source>
        <dbReference type="EMBL" id="ABI57598.1"/>
    </source>
</evidence>
<dbReference type="GO" id="GO:0009416">
    <property type="term" value="P:response to light stimulus"/>
    <property type="evidence" value="ECO:0007669"/>
    <property type="project" value="TreeGrafter"/>
</dbReference>
<evidence type="ECO:0000256" key="4">
    <source>
        <dbReference type="ARBA" id="ARBA00014046"/>
    </source>
</evidence>
<evidence type="ECO:0000259" key="15">
    <source>
        <dbReference type="PROSITE" id="PS51645"/>
    </source>
</evidence>
<organism evidence="16 17">
    <name type="scientific">Alkalilimnicola ehrlichii (strain ATCC BAA-1101 / DSM 17681 / MLHE-1)</name>
    <dbReference type="NCBI Taxonomy" id="187272"/>
    <lineage>
        <taxon>Bacteria</taxon>
        <taxon>Pseudomonadati</taxon>
        <taxon>Pseudomonadota</taxon>
        <taxon>Gammaproteobacteria</taxon>
        <taxon>Chromatiales</taxon>
        <taxon>Ectothiorhodospiraceae</taxon>
        <taxon>Alkalilimnicola</taxon>
    </lineage>
</organism>
<sequence>MGDATLVWLRRDLRLTDNPALDQAARRGGPVIAVYLHAPEETPQYPPGAASHWYLHHSLKALGPALAQAGIPLVLRRGPALATLRALIRATGAGAVYWNRLYEPDAVARDRTVKQALRTEGLDCRSFPTALLHEPWAVRNQADRPYRAFTPFWRACRRQPPPAAPLPAPDLRDRPVPAVEGLDLAALGLLPRTPWDTGLRNTWQAGESAALARLEAFAADRLARYAQDRDRPAEPGTSGLSPALHFGELSPRQVWWQVMAAREAGVPEDACETFLSELGWREFAHHLLWSHPDLGDAPVDDRFGAFPWRPDPGDGWLHAWQAGRTGIPLVDAGMHELWQTGWMHNRVRMVTGSFLVKHLRLPWQRGERWFRDTLVDWDAASNAMGWQWVAGCGADAAPYFRIFNPVRQGERFDPQGRYVRRWLPALANLPDKYIHAPWTAPEAVLRRAGVTLGSDYPCPLIDLRLGREQALSAFQAIKG</sequence>
<dbReference type="InterPro" id="IPR006050">
    <property type="entry name" value="DNA_photolyase_N"/>
</dbReference>
<evidence type="ECO:0000256" key="9">
    <source>
        <dbReference type="ARBA" id="ARBA00033999"/>
    </source>
</evidence>
<evidence type="ECO:0000256" key="12">
    <source>
        <dbReference type="PIRSR" id="PIRSR602081-1"/>
    </source>
</evidence>
<evidence type="ECO:0000256" key="11">
    <source>
        <dbReference type="ARBA" id="ARBA00083107"/>
    </source>
</evidence>
<feature type="site" description="Electron transfer via tryptophanyl radical" evidence="13">
    <location>
        <position position="386"/>
    </location>
</feature>
<comment type="similarity">
    <text evidence="2">Belongs to the DNA photolyase class-1 family.</text>
</comment>
<accession>Q0A6D9</accession>
<evidence type="ECO:0000256" key="13">
    <source>
        <dbReference type="PIRSR" id="PIRSR602081-2"/>
    </source>
</evidence>
<gene>
    <name evidence="16" type="ordered locus">Mlg_2256</name>
</gene>
<evidence type="ECO:0000256" key="7">
    <source>
        <dbReference type="ARBA" id="ARBA00022991"/>
    </source>
</evidence>
<feature type="domain" description="Photolyase/cryptochrome alpha/beta" evidence="15">
    <location>
        <begin position="3"/>
        <end position="132"/>
    </location>
</feature>
<dbReference type="PANTHER" id="PTHR11455:SF9">
    <property type="entry name" value="CRYPTOCHROME CIRCADIAN CLOCK 5 ISOFORM X1"/>
    <property type="match status" value="1"/>
</dbReference>
<dbReference type="Pfam" id="PF00875">
    <property type="entry name" value="DNA_photolyase"/>
    <property type="match status" value="1"/>
</dbReference>
<dbReference type="GO" id="GO:0003677">
    <property type="term" value="F:DNA binding"/>
    <property type="evidence" value="ECO:0007669"/>
    <property type="project" value="TreeGrafter"/>
</dbReference>
<dbReference type="InterPro" id="IPR014729">
    <property type="entry name" value="Rossmann-like_a/b/a_fold"/>
</dbReference>
<feature type="binding site" evidence="12">
    <location>
        <position position="274"/>
    </location>
    <ligand>
        <name>FAD</name>
        <dbReference type="ChEBI" id="CHEBI:57692"/>
    </ligand>
</feature>
<dbReference type="SUPFAM" id="SSF52425">
    <property type="entry name" value="Cryptochrome/photolyase, N-terminal domain"/>
    <property type="match status" value="1"/>
</dbReference>
<evidence type="ECO:0000256" key="5">
    <source>
        <dbReference type="ARBA" id="ARBA00022630"/>
    </source>
</evidence>
<evidence type="ECO:0000256" key="10">
    <source>
        <dbReference type="ARBA" id="ARBA00059220"/>
    </source>
</evidence>
<dbReference type="Proteomes" id="UP000001962">
    <property type="component" value="Chromosome"/>
</dbReference>
<keyword evidence="17" id="KW-1185">Reference proteome</keyword>
<proteinExistence type="inferred from homology"/>
<evidence type="ECO:0000256" key="1">
    <source>
        <dbReference type="ARBA" id="ARBA00001932"/>
    </source>
</evidence>
<name>Q0A6D9_ALKEH</name>
<dbReference type="KEGG" id="aeh:Mlg_2256"/>
<keyword evidence="16" id="KW-0456">Lyase</keyword>
<keyword evidence="6 12" id="KW-0274">FAD</keyword>
<feature type="binding site" evidence="12">
    <location>
        <begin position="237"/>
        <end position="241"/>
    </location>
    <ligand>
        <name>FAD</name>
        <dbReference type="ChEBI" id="CHEBI:57692"/>
    </ligand>
</feature>
<dbReference type="PRINTS" id="PR00147">
    <property type="entry name" value="DNAPHOTLYASE"/>
</dbReference>
<dbReference type="Gene3D" id="1.10.579.10">
    <property type="entry name" value="DNA Cyclobutane Dipyrimidine Photolyase, subunit A, domain 3"/>
    <property type="match status" value="1"/>
</dbReference>